<sequence length="90" mass="10411">MHRTPSVASSIVSARSVTPTGWSEYVLRKKYRDPLKLKESLNYIFGSDQYKLKLTALPQQIKGDRWILSLSRPMLVGELEEIEKDSTQHY</sequence>
<dbReference type="EMBL" id="JAULSR010000007">
    <property type="protein sequence ID" value="KAK0614871.1"/>
    <property type="molecule type" value="Genomic_DNA"/>
</dbReference>
<proteinExistence type="predicted"/>
<evidence type="ECO:0000313" key="1">
    <source>
        <dbReference type="EMBL" id="KAK0614871.1"/>
    </source>
</evidence>
<dbReference type="AlphaFoldDB" id="A0AA40BV55"/>
<organism evidence="1 2">
    <name type="scientific">Bombardia bombarda</name>
    <dbReference type="NCBI Taxonomy" id="252184"/>
    <lineage>
        <taxon>Eukaryota</taxon>
        <taxon>Fungi</taxon>
        <taxon>Dikarya</taxon>
        <taxon>Ascomycota</taxon>
        <taxon>Pezizomycotina</taxon>
        <taxon>Sordariomycetes</taxon>
        <taxon>Sordariomycetidae</taxon>
        <taxon>Sordariales</taxon>
        <taxon>Lasiosphaeriaceae</taxon>
        <taxon>Bombardia</taxon>
    </lineage>
</organism>
<name>A0AA40BV55_9PEZI</name>
<comment type="caution">
    <text evidence="1">The sequence shown here is derived from an EMBL/GenBank/DDBJ whole genome shotgun (WGS) entry which is preliminary data.</text>
</comment>
<dbReference type="Proteomes" id="UP001174934">
    <property type="component" value="Unassembled WGS sequence"/>
</dbReference>
<evidence type="ECO:0000313" key="2">
    <source>
        <dbReference type="Proteomes" id="UP001174934"/>
    </source>
</evidence>
<gene>
    <name evidence="1" type="ORF">B0T17DRAFT_619723</name>
</gene>
<protein>
    <submittedName>
        <fullName evidence="1">Uncharacterized protein</fullName>
    </submittedName>
</protein>
<accession>A0AA40BV55</accession>
<keyword evidence="2" id="KW-1185">Reference proteome</keyword>
<reference evidence="1" key="1">
    <citation type="submission" date="2023-06" db="EMBL/GenBank/DDBJ databases">
        <title>Genome-scale phylogeny and comparative genomics of the fungal order Sordariales.</title>
        <authorList>
            <consortium name="Lawrence Berkeley National Laboratory"/>
            <person name="Hensen N."/>
            <person name="Bonometti L."/>
            <person name="Westerberg I."/>
            <person name="Brannstrom I.O."/>
            <person name="Guillou S."/>
            <person name="Cros-Aarteil S."/>
            <person name="Calhoun S."/>
            <person name="Haridas S."/>
            <person name="Kuo A."/>
            <person name="Mondo S."/>
            <person name="Pangilinan J."/>
            <person name="Riley R."/>
            <person name="LaButti K."/>
            <person name="Andreopoulos B."/>
            <person name="Lipzen A."/>
            <person name="Chen C."/>
            <person name="Yanf M."/>
            <person name="Daum C."/>
            <person name="Ng V."/>
            <person name="Clum A."/>
            <person name="Steindorff A."/>
            <person name="Ohm R."/>
            <person name="Martin F."/>
            <person name="Silar P."/>
            <person name="Natvig D."/>
            <person name="Lalanne C."/>
            <person name="Gautier V."/>
            <person name="Ament-velasquez S.L."/>
            <person name="Kruys A."/>
            <person name="Hutchinson M.I."/>
            <person name="Powell A.J."/>
            <person name="Barry K."/>
            <person name="Miller A.N."/>
            <person name="Grigoriev I.V."/>
            <person name="Debuchy R."/>
            <person name="Gladieux P."/>
            <person name="Thoren M.H."/>
            <person name="Johannesson H."/>
        </authorList>
    </citation>
    <scope>NUCLEOTIDE SEQUENCE</scope>
    <source>
        <strain evidence="1">SMH3391-2</strain>
    </source>
</reference>